<dbReference type="PROSITE" id="PS51194">
    <property type="entry name" value="HELICASE_CTER"/>
    <property type="match status" value="1"/>
</dbReference>
<dbReference type="InterPro" id="IPR005580">
    <property type="entry name" value="DbpA/CsdA_RNA-bd_dom"/>
</dbReference>
<evidence type="ECO:0000256" key="6">
    <source>
        <dbReference type="PROSITE-ProRule" id="PRU00552"/>
    </source>
</evidence>
<dbReference type="SMART" id="SM00490">
    <property type="entry name" value="HELICc"/>
    <property type="match status" value="1"/>
</dbReference>
<dbReference type="KEGG" id="ble:BleG1_1925"/>
<organism evidence="11 12">
    <name type="scientific">Shouchella lehensis G1</name>
    <dbReference type="NCBI Taxonomy" id="1246626"/>
    <lineage>
        <taxon>Bacteria</taxon>
        <taxon>Bacillati</taxon>
        <taxon>Bacillota</taxon>
        <taxon>Bacilli</taxon>
        <taxon>Bacillales</taxon>
        <taxon>Bacillaceae</taxon>
        <taxon>Shouchella</taxon>
    </lineage>
</organism>
<dbReference type="AlphaFoldDB" id="A0A060M1T1"/>
<proteinExistence type="inferred from homology"/>
<dbReference type="Pfam" id="PF00271">
    <property type="entry name" value="Helicase_C"/>
    <property type="match status" value="1"/>
</dbReference>
<feature type="domain" description="DEAD-box RNA helicase Q" evidence="10">
    <location>
        <begin position="4"/>
        <end position="32"/>
    </location>
</feature>
<sequence length="478" mass="53955">MKDKRFSTYPISAEIKRALTSLQYINPTAIQQKVIPLVIRNENQDYVVQSQTGSGKTAAYGIPLCDKIDWDENKVHSLILTPTRELAVQVKEDLTAIGRFKRLQVKEIFGKQSFEKQKWSLKQKTHVVVGTPGRILDHLQKGTLDVSKLQYLVIDEADELFNRGFLDQLEGIIQFLPETRTNLLFSATFPDALQQLIERALSEPHFLVNEEKEATPAIHHAVVESTKPMDILIRHVLSAERPDHALIFCETQRDVDQLYRTLHTSIPALAKLHGGMRQEERLQAMSQFKAGSCRYLISTNLSARGIDVQGLDLVIHASFPQTVEDYIHRTGRTGRNGAIGKSILLMKPVEKEARLLLEEELGFSFVEQVEPIVSVEQQLSFYQEKKNVHVSTNKKRIDEGITKLYLNGGKQKKIRPGDIVGTITSIPNVDANDIGVISVEQTASFVDILNNKGTYVLEHLRTATVKGKKLKVHRAKKE</sequence>
<accession>A0A060M1T1</accession>
<dbReference type="Proteomes" id="UP000027142">
    <property type="component" value="Chromosome"/>
</dbReference>
<dbReference type="InterPro" id="IPR027417">
    <property type="entry name" value="P-loop_NTPase"/>
</dbReference>
<dbReference type="SUPFAM" id="SSF52540">
    <property type="entry name" value="P-loop containing nucleoside triphosphate hydrolases"/>
    <property type="match status" value="1"/>
</dbReference>
<dbReference type="EMBL" id="CP003923">
    <property type="protein sequence ID" value="AIC94503.1"/>
    <property type="molecule type" value="Genomic_DNA"/>
</dbReference>
<dbReference type="PROSITE" id="PS51195">
    <property type="entry name" value="Q_MOTIF"/>
    <property type="match status" value="1"/>
</dbReference>
<evidence type="ECO:0000256" key="1">
    <source>
        <dbReference type="ARBA" id="ARBA00022741"/>
    </source>
</evidence>
<dbReference type="PATRIC" id="fig|1246626.3.peg.1924"/>
<evidence type="ECO:0000259" key="8">
    <source>
        <dbReference type="PROSITE" id="PS51192"/>
    </source>
</evidence>
<dbReference type="PANTHER" id="PTHR47959:SF1">
    <property type="entry name" value="ATP-DEPENDENT RNA HELICASE DBPA"/>
    <property type="match status" value="1"/>
</dbReference>
<keyword evidence="3 7" id="KW-0347">Helicase</keyword>
<dbReference type="PROSITE" id="PS51192">
    <property type="entry name" value="HELICASE_ATP_BIND_1"/>
    <property type="match status" value="1"/>
</dbReference>
<dbReference type="CDD" id="cd00268">
    <property type="entry name" value="DEADc"/>
    <property type="match status" value="1"/>
</dbReference>
<feature type="short sequence motif" description="Q motif" evidence="6">
    <location>
        <begin position="4"/>
        <end position="32"/>
    </location>
</feature>
<evidence type="ECO:0000256" key="7">
    <source>
        <dbReference type="RuleBase" id="RU000492"/>
    </source>
</evidence>
<dbReference type="STRING" id="1246626.BleG1_1925"/>
<dbReference type="InterPro" id="IPR012677">
    <property type="entry name" value="Nucleotide-bd_a/b_plait_sf"/>
</dbReference>
<evidence type="ECO:0000313" key="11">
    <source>
        <dbReference type="EMBL" id="AIC94503.1"/>
    </source>
</evidence>
<dbReference type="eggNOG" id="COG0513">
    <property type="taxonomic scope" value="Bacteria"/>
</dbReference>
<dbReference type="Gene3D" id="3.30.70.330">
    <property type="match status" value="1"/>
</dbReference>
<feature type="domain" description="Helicase C-terminal" evidence="9">
    <location>
        <begin position="228"/>
        <end position="380"/>
    </location>
</feature>
<evidence type="ECO:0000313" key="12">
    <source>
        <dbReference type="Proteomes" id="UP000027142"/>
    </source>
</evidence>
<dbReference type="GO" id="GO:0003724">
    <property type="term" value="F:RNA helicase activity"/>
    <property type="evidence" value="ECO:0007669"/>
    <property type="project" value="InterPro"/>
</dbReference>
<dbReference type="RefSeq" id="WP_038479980.1">
    <property type="nucleotide sequence ID" value="NZ_CP003923.1"/>
</dbReference>
<reference evidence="11 12" key="1">
    <citation type="journal article" date="2014" name="Gene">
        <title>A comparative genomic analysis of the alkalitolerant soil bacterium Bacillus lehensis G1.</title>
        <authorList>
            <person name="Noor Y.M."/>
            <person name="Samsulrizal N.H."/>
            <person name="Jema'on N.A."/>
            <person name="Low K.O."/>
            <person name="Ramli A.N."/>
            <person name="Alias N.I."/>
            <person name="Damis S.I."/>
            <person name="Fuzi S.F."/>
            <person name="Isa M.N."/>
            <person name="Murad A.M."/>
            <person name="Raih M.F."/>
            <person name="Bakar F.D."/>
            <person name="Najimudin N."/>
            <person name="Mahadi N.M."/>
            <person name="Illias R.M."/>
        </authorList>
    </citation>
    <scope>NUCLEOTIDE SEQUENCE [LARGE SCALE GENOMIC DNA]</scope>
    <source>
        <strain evidence="11 12">G1</strain>
    </source>
</reference>
<dbReference type="SMART" id="SM00487">
    <property type="entry name" value="DEXDc"/>
    <property type="match status" value="1"/>
</dbReference>
<gene>
    <name evidence="11" type="ORF">BleG1_1925</name>
</gene>
<dbReference type="Pfam" id="PF00270">
    <property type="entry name" value="DEAD"/>
    <property type="match status" value="1"/>
</dbReference>
<dbReference type="GO" id="GO:0005524">
    <property type="term" value="F:ATP binding"/>
    <property type="evidence" value="ECO:0007669"/>
    <property type="project" value="UniProtKB-KW"/>
</dbReference>
<dbReference type="InterPro" id="IPR044742">
    <property type="entry name" value="DEAD/DEAH_RhlB"/>
</dbReference>
<evidence type="ECO:0000259" key="9">
    <source>
        <dbReference type="PROSITE" id="PS51194"/>
    </source>
</evidence>
<dbReference type="PANTHER" id="PTHR47959">
    <property type="entry name" value="ATP-DEPENDENT RNA HELICASE RHLE-RELATED"/>
    <property type="match status" value="1"/>
</dbReference>
<dbReference type="Pfam" id="PF03880">
    <property type="entry name" value="DbpA"/>
    <property type="match status" value="1"/>
</dbReference>
<dbReference type="InterPro" id="IPR050079">
    <property type="entry name" value="DEAD_box_RNA_helicase"/>
</dbReference>
<evidence type="ECO:0000256" key="3">
    <source>
        <dbReference type="ARBA" id="ARBA00022806"/>
    </source>
</evidence>
<protein>
    <submittedName>
        <fullName evidence="11">ATP-dependent RNA helicase dbpA</fullName>
    </submittedName>
</protein>
<evidence type="ECO:0000259" key="10">
    <source>
        <dbReference type="PROSITE" id="PS51195"/>
    </source>
</evidence>
<name>A0A060M1T1_9BACI</name>
<dbReference type="OrthoDB" id="9805696at2"/>
<dbReference type="Gene3D" id="3.40.50.300">
    <property type="entry name" value="P-loop containing nucleotide triphosphate hydrolases"/>
    <property type="match status" value="2"/>
</dbReference>
<dbReference type="GO" id="GO:0005829">
    <property type="term" value="C:cytosol"/>
    <property type="evidence" value="ECO:0007669"/>
    <property type="project" value="TreeGrafter"/>
</dbReference>
<dbReference type="PROSITE" id="PS00039">
    <property type="entry name" value="DEAD_ATP_HELICASE"/>
    <property type="match status" value="1"/>
</dbReference>
<evidence type="ECO:0000256" key="4">
    <source>
        <dbReference type="ARBA" id="ARBA00022840"/>
    </source>
</evidence>
<keyword evidence="1 7" id="KW-0547">Nucleotide-binding</keyword>
<dbReference type="InterPro" id="IPR000629">
    <property type="entry name" value="RNA-helicase_DEAD-box_CS"/>
</dbReference>
<dbReference type="InterPro" id="IPR014014">
    <property type="entry name" value="RNA_helicase_DEAD_Q_motif"/>
</dbReference>
<keyword evidence="12" id="KW-1185">Reference proteome</keyword>
<dbReference type="GO" id="GO:0016787">
    <property type="term" value="F:hydrolase activity"/>
    <property type="evidence" value="ECO:0007669"/>
    <property type="project" value="UniProtKB-KW"/>
</dbReference>
<dbReference type="InterPro" id="IPR011545">
    <property type="entry name" value="DEAD/DEAH_box_helicase_dom"/>
</dbReference>
<dbReference type="GO" id="GO:0003676">
    <property type="term" value="F:nucleic acid binding"/>
    <property type="evidence" value="ECO:0007669"/>
    <property type="project" value="InterPro"/>
</dbReference>
<dbReference type="HOGENOM" id="CLU_003041_21_0_9"/>
<dbReference type="InterPro" id="IPR014001">
    <property type="entry name" value="Helicase_ATP-bd"/>
</dbReference>
<evidence type="ECO:0000256" key="5">
    <source>
        <dbReference type="ARBA" id="ARBA00038437"/>
    </source>
</evidence>
<dbReference type="CDD" id="cd18787">
    <property type="entry name" value="SF2_C_DEAD"/>
    <property type="match status" value="1"/>
</dbReference>
<feature type="domain" description="Helicase ATP-binding" evidence="8">
    <location>
        <begin position="37"/>
        <end position="207"/>
    </location>
</feature>
<keyword evidence="4 7" id="KW-0067">ATP-binding</keyword>
<keyword evidence="2 7" id="KW-0378">Hydrolase</keyword>
<evidence type="ECO:0000256" key="2">
    <source>
        <dbReference type="ARBA" id="ARBA00022801"/>
    </source>
</evidence>
<dbReference type="InterPro" id="IPR001650">
    <property type="entry name" value="Helicase_C-like"/>
</dbReference>
<comment type="similarity">
    <text evidence="5 7">Belongs to the DEAD box helicase family.</text>
</comment>